<evidence type="ECO:0000256" key="5">
    <source>
        <dbReference type="SAM" id="Phobius"/>
    </source>
</evidence>
<proteinExistence type="predicted"/>
<evidence type="ECO:0008006" key="8">
    <source>
        <dbReference type="Google" id="ProtNLM"/>
    </source>
</evidence>
<protein>
    <recommendedName>
        <fullName evidence="8">Tetraspanin-19</fullName>
    </recommendedName>
</protein>
<gene>
    <name evidence="6" type="ORF">ACH5RR_028802</name>
</gene>
<dbReference type="Proteomes" id="UP001630127">
    <property type="component" value="Unassembled WGS sequence"/>
</dbReference>
<dbReference type="GO" id="GO:0016020">
    <property type="term" value="C:membrane"/>
    <property type="evidence" value="ECO:0007669"/>
    <property type="project" value="UniProtKB-SubCell"/>
</dbReference>
<evidence type="ECO:0000313" key="6">
    <source>
        <dbReference type="EMBL" id="KAL3509401.1"/>
    </source>
</evidence>
<keyword evidence="7" id="KW-1185">Reference proteome</keyword>
<feature type="transmembrane region" description="Helical" evidence="5">
    <location>
        <begin position="85"/>
        <end position="108"/>
    </location>
</feature>
<evidence type="ECO:0000256" key="3">
    <source>
        <dbReference type="ARBA" id="ARBA00022989"/>
    </source>
</evidence>
<keyword evidence="3 5" id="KW-1133">Transmembrane helix</keyword>
<comment type="caution">
    <text evidence="6">The sequence shown here is derived from an EMBL/GenBank/DDBJ whole genome shotgun (WGS) entry which is preliminary data.</text>
</comment>
<dbReference type="InterPro" id="IPR018499">
    <property type="entry name" value="Tetraspanin/Peripherin"/>
</dbReference>
<dbReference type="AlphaFoldDB" id="A0ABD2YR91"/>
<reference evidence="6 7" key="1">
    <citation type="submission" date="2024-11" db="EMBL/GenBank/DDBJ databases">
        <title>A near-complete genome assembly of Cinchona calisaya.</title>
        <authorList>
            <person name="Lian D.C."/>
            <person name="Zhao X.W."/>
            <person name="Wei L."/>
        </authorList>
    </citation>
    <scope>NUCLEOTIDE SEQUENCE [LARGE SCALE GENOMIC DNA]</scope>
    <source>
        <tissue evidence="6">Nenye</tissue>
    </source>
</reference>
<evidence type="ECO:0000256" key="4">
    <source>
        <dbReference type="ARBA" id="ARBA00023136"/>
    </source>
</evidence>
<evidence type="ECO:0000256" key="2">
    <source>
        <dbReference type="ARBA" id="ARBA00022692"/>
    </source>
</evidence>
<organism evidence="6 7">
    <name type="scientific">Cinchona calisaya</name>
    <dbReference type="NCBI Taxonomy" id="153742"/>
    <lineage>
        <taxon>Eukaryota</taxon>
        <taxon>Viridiplantae</taxon>
        <taxon>Streptophyta</taxon>
        <taxon>Embryophyta</taxon>
        <taxon>Tracheophyta</taxon>
        <taxon>Spermatophyta</taxon>
        <taxon>Magnoliopsida</taxon>
        <taxon>eudicotyledons</taxon>
        <taxon>Gunneridae</taxon>
        <taxon>Pentapetalae</taxon>
        <taxon>asterids</taxon>
        <taxon>lamiids</taxon>
        <taxon>Gentianales</taxon>
        <taxon>Rubiaceae</taxon>
        <taxon>Cinchonoideae</taxon>
        <taxon>Cinchoneae</taxon>
        <taxon>Cinchona</taxon>
    </lineage>
</organism>
<name>A0ABD2YR91_9GENT</name>
<feature type="transmembrane region" description="Helical" evidence="5">
    <location>
        <begin position="54"/>
        <end position="73"/>
    </location>
</feature>
<feature type="transmembrane region" description="Helical" evidence="5">
    <location>
        <begin position="12"/>
        <end position="34"/>
    </location>
</feature>
<feature type="transmembrane region" description="Helical" evidence="5">
    <location>
        <begin position="140"/>
        <end position="159"/>
    </location>
</feature>
<keyword evidence="4 5" id="KW-0472">Membrane</keyword>
<evidence type="ECO:0000313" key="7">
    <source>
        <dbReference type="Proteomes" id="UP001630127"/>
    </source>
</evidence>
<keyword evidence="2 5" id="KW-0812">Transmembrane</keyword>
<accession>A0ABD2YR91</accession>
<sequence length="217" mass="24461">MGRMARSCLQSILKIVNSGIGMVGIAMILYSLWMFRAWQRTIGSNPPDDLPAPWFIYSFLGIGVTLCFVTCSGHIAAETANGCCLCFYMVFVFLLIMVEAALTVDVVLNHKWEEDFPDDPTGNFSEFKEFVKENFEICKWIGVVVVSVQGLSILLAMILKALGPHPERYYESDDDYTPDRVPLLKHYAPPPSFVVADPLHPSKNDSWNFRINSRGNR</sequence>
<comment type="subcellular location">
    <subcellularLocation>
        <location evidence="1">Membrane</location>
        <topology evidence="1">Multi-pass membrane protein</topology>
    </subcellularLocation>
</comment>
<evidence type="ECO:0000256" key="1">
    <source>
        <dbReference type="ARBA" id="ARBA00004141"/>
    </source>
</evidence>
<dbReference type="Pfam" id="PF00335">
    <property type="entry name" value="Tetraspanin"/>
    <property type="match status" value="1"/>
</dbReference>
<dbReference type="EMBL" id="JBJUIK010000012">
    <property type="protein sequence ID" value="KAL3509401.1"/>
    <property type="molecule type" value="Genomic_DNA"/>
</dbReference>